<feature type="transmembrane region" description="Helical" evidence="1">
    <location>
        <begin position="969"/>
        <end position="992"/>
    </location>
</feature>
<dbReference type="InterPro" id="IPR001036">
    <property type="entry name" value="Acrflvin-R"/>
</dbReference>
<proteinExistence type="predicted"/>
<keyword evidence="1" id="KW-0472">Membrane</keyword>
<dbReference type="Gene3D" id="3.30.70.1440">
    <property type="entry name" value="Multidrug efflux transporter AcrB pore domain"/>
    <property type="match status" value="1"/>
</dbReference>
<dbReference type="SUPFAM" id="SSF82714">
    <property type="entry name" value="Multidrug efflux transporter AcrB TolC docking domain, DN and DC subdomains"/>
    <property type="match status" value="1"/>
</dbReference>
<feature type="transmembrane region" description="Helical" evidence="1">
    <location>
        <begin position="330"/>
        <end position="349"/>
    </location>
</feature>
<dbReference type="Gene3D" id="3.30.70.1430">
    <property type="entry name" value="Multidrug efflux transporter AcrB pore domain"/>
    <property type="match status" value="2"/>
</dbReference>
<feature type="transmembrane region" description="Helical" evidence="1">
    <location>
        <begin position="427"/>
        <end position="449"/>
    </location>
</feature>
<dbReference type="Gene3D" id="3.30.70.1320">
    <property type="entry name" value="Multidrug efflux transporter AcrB pore domain like"/>
    <property type="match status" value="1"/>
</dbReference>
<keyword evidence="1" id="KW-0812">Transmembrane</keyword>
<dbReference type="EMBL" id="JAUSUQ010000017">
    <property type="protein sequence ID" value="MDQ0340695.1"/>
    <property type="molecule type" value="Genomic_DNA"/>
</dbReference>
<keyword evidence="1" id="KW-1133">Transmembrane helix</keyword>
<dbReference type="PANTHER" id="PTHR32063:SF0">
    <property type="entry name" value="SWARMING MOTILITY PROTEIN SWRC"/>
    <property type="match status" value="1"/>
</dbReference>
<reference evidence="2 3" key="1">
    <citation type="submission" date="2023-07" db="EMBL/GenBank/DDBJ databases">
        <title>Genomic Encyclopedia of Type Strains, Phase IV (KMG-IV): sequencing the most valuable type-strain genomes for metagenomic binning, comparative biology and taxonomic classification.</title>
        <authorList>
            <person name="Goeker M."/>
        </authorList>
    </citation>
    <scope>NUCLEOTIDE SEQUENCE [LARGE SCALE GENOMIC DNA]</scope>
    <source>
        <strain evidence="2 3">DSM 17740</strain>
    </source>
</reference>
<accession>A0ABU0CXK9</accession>
<evidence type="ECO:0000313" key="2">
    <source>
        <dbReference type="EMBL" id="MDQ0340695.1"/>
    </source>
</evidence>
<feature type="transmembrane region" description="Helical" evidence="1">
    <location>
        <begin position="863"/>
        <end position="883"/>
    </location>
</feature>
<dbReference type="Gene3D" id="1.20.1640.10">
    <property type="entry name" value="Multidrug efflux transporter AcrB transmembrane domain"/>
    <property type="match status" value="2"/>
</dbReference>
<dbReference type="Pfam" id="PF00873">
    <property type="entry name" value="ACR_tran"/>
    <property type="match status" value="1"/>
</dbReference>
<dbReference type="SUPFAM" id="SSF82693">
    <property type="entry name" value="Multidrug efflux transporter AcrB pore domain, PN1, PN2, PC1 and PC2 subdomains"/>
    <property type="match status" value="1"/>
</dbReference>
<feature type="transmembrane region" description="Helical" evidence="1">
    <location>
        <begin position="837"/>
        <end position="856"/>
    </location>
</feature>
<comment type="caution">
    <text evidence="2">The sequence shown here is derived from an EMBL/GenBank/DDBJ whole genome shotgun (WGS) entry which is preliminary data.</text>
</comment>
<dbReference type="Proteomes" id="UP001232445">
    <property type="component" value="Unassembled WGS sequence"/>
</dbReference>
<organism evidence="2 3">
    <name type="scientific">Caldalkalibacillus uzonensis</name>
    <dbReference type="NCBI Taxonomy" id="353224"/>
    <lineage>
        <taxon>Bacteria</taxon>
        <taxon>Bacillati</taxon>
        <taxon>Bacillota</taxon>
        <taxon>Bacilli</taxon>
        <taxon>Bacillales</taxon>
        <taxon>Bacillaceae</taxon>
        <taxon>Caldalkalibacillus</taxon>
    </lineage>
</organism>
<feature type="transmembrane region" description="Helical" evidence="1">
    <location>
        <begin position="382"/>
        <end position="406"/>
    </location>
</feature>
<dbReference type="RefSeq" id="WP_307342764.1">
    <property type="nucleotide sequence ID" value="NZ_JAUSUQ010000017.1"/>
</dbReference>
<sequence>MNWLSVLIKRKIIVGLFLALILVVGGYAVTKLNVELMPDVTFDAAIVNVYAGEKPVLDMEEQITNPLEEQIASLQHVDSFTSTTSIGQTSITVMFEEGKGDEAFPELEAVVNRLKGEVPDVDEVYAFQFSMNSPFDYFLDLYGGSLDEMTVFAHDVLKPRLEALPEVREVQLLGTVQEEIVITLHEQRMRDYQVDAQQIIQLIPQEDQNVSLGEIDKDGQQVTLRWDTKLKTIEDLKKLPVPTAEGIIELDDMADIKIEQPEVIAAAWKNGDPNYISVQVGRSTQATDIDLSEAVRAEVQKMKEEGLINGFQLEELASKGEFIRSSIEDVTRNVLIGGVLAIAIVLLFLRHVRTTLIIGIAIPSSILLTFASMWFLDYSINMLTLIGLGLGIGMMVDAAIVILESIYRKLQEGFPRLQAVVEGTKEVATAVLASMLTTVVVFVPIGIMSGELGKIIVILSVVIVVTLLSSVLISFTVIPVLAHQWIKLKKNSTHSRESRLLNRYGTFIHWMAQKKRRRWSVVCLFFFVFVGSLFLLTQVPTTVMPDVYDRQAELLITLERGTTPAEQREIAEQLHLKMQKIDEVKDYMVVIFSSDMMYMFVNMTPEEEAVRAQDEINQDILQAIESLQEQYPIEASSTMGFAGMDAYPVQVKIKGHDLDQLLALSENIMNKLEQIEGLTEIQHSLGKMVEEQQMMIDEEKVTESGLLPSALRQQIQMAMSKQPIGHMYVNGTYLPIMLTNDQDINTAQDLEKMKIMTSLGEKAVGDFIQLEQISVPVEIDHDNGDRVVTVLANYEGEDLGSINRQVQAAIQELERPTGYSIELGGQLSQQMEAFTELLYIFLIALFLVYLVMAIQFNSLIHPVVVMSIIPLTLTGVILGLFITQQELSVMSGMGIVMLAGIVLNNAILLIDRTKQLRQQNMERGAALAEAGKNRMRPIFMTTLTTVAGMLPLALATGSSSAYQAPMATVVISGLLFATLITLILIPAVYMIAEDIIGWPKRWLAKRRTSGESVSS</sequence>
<dbReference type="InterPro" id="IPR027463">
    <property type="entry name" value="AcrB_DN_DC_subdom"/>
</dbReference>
<dbReference type="SUPFAM" id="SSF82866">
    <property type="entry name" value="Multidrug efflux transporter AcrB transmembrane domain"/>
    <property type="match status" value="2"/>
</dbReference>
<feature type="transmembrane region" description="Helical" evidence="1">
    <location>
        <begin position="356"/>
        <end position="376"/>
    </location>
</feature>
<name>A0ABU0CXK9_9BACI</name>
<dbReference type="PANTHER" id="PTHR32063">
    <property type="match status" value="1"/>
</dbReference>
<dbReference type="Gene3D" id="3.30.2090.10">
    <property type="entry name" value="Multidrug efflux transporter AcrB TolC docking domain, DN and DC subdomains"/>
    <property type="match status" value="2"/>
</dbReference>
<evidence type="ECO:0000256" key="1">
    <source>
        <dbReference type="SAM" id="Phobius"/>
    </source>
</evidence>
<evidence type="ECO:0000313" key="3">
    <source>
        <dbReference type="Proteomes" id="UP001232445"/>
    </source>
</evidence>
<keyword evidence="3" id="KW-1185">Reference proteome</keyword>
<feature type="transmembrane region" description="Helical" evidence="1">
    <location>
        <begin position="519"/>
        <end position="536"/>
    </location>
</feature>
<feature type="transmembrane region" description="Helical" evidence="1">
    <location>
        <begin position="455"/>
        <end position="482"/>
    </location>
</feature>
<feature type="transmembrane region" description="Helical" evidence="1">
    <location>
        <begin position="889"/>
        <end position="910"/>
    </location>
</feature>
<gene>
    <name evidence="2" type="ORF">J2S00_003521</name>
</gene>
<protein>
    <submittedName>
        <fullName evidence="2">HAE1 family hydrophobic/amphiphilic exporter-1</fullName>
    </submittedName>
</protein>
<dbReference type="PRINTS" id="PR00702">
    <property type="entry name" value="ACRIFLAVINRP"/>
</dbReference>
<feature type="transmembrane region" description="Helical" evidence="1">
    <location>
        <begin position="938"/>
        <end position="957"/>
    </location>
</feature>